<dbReference type="AlphaFoldDB" id="A0A2P6TZQ1"/>
<dbReference type="Proteomes" id="UP000239899">
    <property type="component" value="Unassembled WGS sequence"/>
</dbReference>
<feature type="compositionally biased region" description="Low complexity" evidence="1">
    <location>
        <begin position="7"/>
        <end position="25"/>
    </location>
</feature>
<comment type="caution">
    <text evidence="2">The sequence shown here is derived from an EMBL/GenBank/DDBJ whole genome shotgun (WGS) entry which is preliminary data.</text>
</comment>
<dbReference type="PANTHER" id="PTHR34407:SF1">
    <property type="entry name" value="SGNH HYDROLASE-TYPE ESTERASE DOMAIN-CONTAINING PROTEIN"/>
    <property type="match status" value="1"/>
</dbReference>
<keyword evidence="3" id="KW-1185">Reference proteome</keyword>
<evidence type="ECO:0000313" key="2">
    <source>
        <dbReference type="EMBL" id="PRW59533.1"/>
    </source>
</evidence>
<evidence type="ECO:0000256" key="1">
    <source>
        <dbReference type="SAM" id="MobiDB-lite"/>
    </source>
</evidence>
<accession>A0A2P6TZQ1</accession>
<dbReference type="PANTHER" id="PTHR34407">
    <property type="entry name" value="EXPRESSED PROTEIN"/>
    <property type="match status" value="1"/>
</dbReference>
<sequence length="517" mass="56991">MQAHTRAGASLSASSAASSSSNSPRADATAAQYRLPSWRDSPSVANAAWYKPALNRRQLSRGIVSQGSRARARRALARLLQGESLSVTVLGGSCTYEWPGTESWATHTFRWIKDTFPKAQHRLKNSAIPATPSSYMSLCSAWHVPDDVELVFVEYNVNDLQGIQLPYRKAHERLLRKLLALPKRPAVVELLIYRWPGVRVEGYTEGWEDLKSPFRYYVGDDEHTALANFYALPLLTGRSLLWPLMTLKEPNLTTQGWNWQPYQENLDHPNARGQALYADMVIEWMQQTLEDLTLHPLEPADDEEAQEQTLLPPLYKGNFAAKTNTCLMGDQFSAVVKRHKGFAFVDEGKPGKPKTGWVATQPGSWLEFDVNTKEAAAEAGQPTIAVAVAHLTSYAHMGQANVTCITGCTCPDVTIEGHQPEHHSQTVLTNVDVSTAEVCRMRVSVLPTSTSPDGEHKVKLSGVVLSEVAGWTITDVVEDLPLLYGTRQGEVQWADKDHDLPGADDEGSADEGAAPPQ</sequence>
<organism evidence="2 3">
    <name type="scientific">Chlorella sorokiniana</name>
    <name type="common">Freshwater green alga</name>
    <dbReference type="NCBI Taxonomy" id="3076"/>
    <lineage>
        <taxon>Eukaryota</taxon>
        <taxon>Viridiplantae</taxon>
        <taxon>Chlorophyta</taxon>
        <taxon>core chlorophytes</taxon>
        <taxon>Trebouxiophyceae</taxon>
        <taxon>Chlorellales</taxon>
        <taxon>Chlorellaceae</taxon>
        <taxon>Chlorella clade</taxon>
        <taxon>Chlorella</taxon>
    </lineage>
</organism>
<dbReference type="OrthoDB" id="508378at2759"/>
<protein>
    <recommendedName>
        <fullName evidence="4">SGNH hydrolase-type esterase domain-containing protein</fullName>
    </recommendedName>
</protein>
<evidence type="ECO:0000313" key="3">
    <source>
        <dbReference type="Proteomes" id="UP000239899"/>
    </source>
</evidence>
<dbReference type="SUPFAM" id="SSF52266">
    <property type="entry name" value="SGNH hydrolase"/>
    <property type="match status" value="1"/>
</dbReference>
<dbReference type="EMBL" id="LHPG02000003">
    <property type="protein sequence ID" value="PRW59533.1"/>
    <property type="molecule type" value="Genomic_DNA"/>
</dbReference>
<reference evidence="2 3" key="1">
    <citation type="journal article" date="2018" name="Plant J.">
        <title>Genome sequences of Chlorella sorokiniana UTEX 1602 and Micractinium conductrix SAG 241.80: implications to maltose excretion by a green alga.</title>
        <authorList>
            <person name="Arriola M.B."/>
            <person name="Velmurugan N."/>
            <person name="Zhang Y."/>
            <person name="Plunkett M.H."/>
            <person name="Hondzo H."/>
            <person name="Barney B.M."/>
        </authorList>
    </citation>
    <scope>NUCLEOTIDE SEQUENCE [LARGE SCALE GENOMIC DNA]</scope>
    <source>
        <strain evidence="3">UTEX 1602</strain>
    </source>
</reference>
<name>A0A2P6TZQ1_CHLSO</name>
<feature type="region of interest" description="Disordered" evidence="1">
    <location>
        <begin position="1"/>
        <end position="25"/>
    </location>
</feature>
<feature type="region of interest" description="Disordered" evidence="1">
    <location>
        <begin position="493"/>
        <end position="517"/>
    </location>
</feature>
<evidence type="ECO:0008006" key="4">
    <source>
        <dbReference type="Google" id="ProtNLM"/>
    </source>
</evidence>
<gene>
    <name evidence="2" type="ORF">C2E21_1609</name>
</gene>
<proteinExistence type="predicted"/>